<protein>
    <recommendedName>
        <fullName evidence="9">ATP-dependent dethiobiotin synthetase BioD</fullName>
        <ecNumber evidence="9">6.3.3.3</ecNumber>
    </recommendedName>
    <alternativeName>
        <fullName evidence="9">DTB synthetase</fullName>
        <shortName evidence="9">DTBS</shortName>
    </alternativeName>
    <alternativeName>
        <fullName evidence="9">Dethiobiotin synthase</fullName>
    </alternativeName>
</protein>
<dbReference type="PATRIC" id="fig|1588748.3.peg.1184"/>
<dbReference type="AlphaFoldDB" id="A0A134CE32"/>
<dbReference type="GO" id="GO:0004141">
    <property type="term" value="F:dethiobiotin synthase activity"/>
    <property type="evidence" value="ECO:0007669"/>
    <property type="project" value="UniProtKB-UniRule"/>
</dbReference>
<dbReference type="NCBIfam" id="TIGR00347">
    <property type="entry name" value="bioD"/>
    <property type="match status" value="1"/>
</dbReference>
<keyword evidence="3 9" id="KW-0479">Metal-binding</keyword>
<organism evidence="10 11">
    <name type="scientific">Megasphaera hutchinsoni</name>
    <dbReference type="NCBI Taxonomy" id="1588748"/>
    <lineage>
        <taxon>Bacteria</taxon>
        <taxon>Bacillati</taxon>
        <taxon>Bacillota</taxon>
        <taxon>Negativicutes</taxon>
        <taxon>Veillonellales</taxon>
        <taxon>Veillonellaceae</taxon>
        <taxon>Megasphaera</taxon>
    </lineage>
</organism>
<comment type="catalytic activity">
    <reaction evidence="9">
        <text>(7R,8S)-7,8-diammoniononanoate + CO2 + ATP = (4R,5S)-dethiobiotin + ADP + phosphate + 3 H(+)</text>
        <dbReference type="Rhea" id="RHEA:15805"/>
        <dbReference type="ChEBI" id="CHEBI:15378"/>
        <dbReference type="ChEBI" id="CHEBI:16526"/>
        <dbReference type="ChEBI" id="CHEBI:30616"/>
        <dbReference type="ChEBI" id="CHEBI:43474"/>
        <dbReference type="ChEBI" id="CHEBI:149469"/>
        <dbReference type="ChEBI" id="CHEBI:149473"/>
        <dbReference type="ChEBI" id="CHEBI:456216"/>
        <dbReference type="EC" id="6.3.3.3"/>
    </reaction>
</comment>
<comment type="caution">
    <text evidence="10">The sequence shown here is derived from an EMBL/GenBank/DDBJ whole genome shotgun (WGS) entry which is preliminary data.</text>
</comment>
<comment type="similarity">
    <text evidence="9">Belongs to the dethiobiotin synthetase family.</text>
</comment>
<dbReference type="STRING" id="1588748.HMPREF3182_01226"/>
<reference evidence="11" key="1">
    <citation type="submission" date="2016-01" db="EMBL/GenBank/DDBJ databases">
        <authorList>
            <person name="Mitreva M."/>
            <person name="Pepin K.H."/>
            <person name="Mihindukulasuriya K.A."/>
            <person name="Fulton R."/>
            <person name="Fronick C."/>
            <person name="O'Laughlin M."/>
            <person name="Miner T."/>
            <person name="Herter B."/>
            <person name="Rosa B.A."/>
            <person name="Cordes M."/>
            <person name="Tomlinson C."/>
            <person name="Wollam A."/>
            <person name="Palsikar V.B."/>
            <person name="Mardis E.R."/>
            <person name="Wilson R.K."/>
        </authorList>
    </citation>
    <scope>NUCLEOTIDE SEQUENCE [LARGE SCALE GENOMIC DNA]</scope>
    <source>
        <strain evidence="11">KA00182</strain>
    </source>
</reference>
<gene>
    <name evidence="9" type="primary">bioD</name>
    <name evidence="10" type="ORF">HMPREF3182_01226</name>
</gene>
<evidence type="ECO:0000256" key="5">
    <source>
        <dbReference type="ARBA" id="ARBA00022756"/>
    </source>
</evidence>
<comment type="subcellular location">
    <subcellularLocation>
        <location evidence="9">Cytoplasm</location>
    </subcellularLocation>
</comment>
<keyword evidence="5 9" id="KW-0093">Biotin biosynthesis</keyword>
<dbReference type="GO" id="GO:0009102">
    <property type="term" value="P:biotin biosynthetic process"/>
    <property type="evidence" value="ECO:0007669"/>
    <property type="project" value="UniProtKB-UniRule"/>
</dbReference>
<dbReference type="InterPro" id="IPR004472">
    <property type="entry name" value="DTB_synth_BioD"/>
</dbReference>
<dbReference type="PIRSF" id="PIRSF006755">
    <property type="entry name" value="DTB_synth"/>
    <property type="match status" value="1"/>
</dbReference>
<keyword evidence="11" id="KW-1185">Reference proteome</keyword>
<dbReference type="GO" id="GO:0005829">
    <property type="term" value="C:cytosol"/>
    <property type="evidence" value="ECO:0007669"/>
    <property type="project" value="TreeGrafter"/>
</dbReference>
<evidence type="ECO:0000256" key="6">
    <source>
        <dbReference type="ARBA" id="ARBA00022840"/>
    </source>
</evidence>
<keyword evidence="4 9" id="KW-0547">Nucleotide-binding</keyword>
<feature type="binding site" evidence="9">
    <location>
        <position position="42"/>
    </location>
    <ligand>
        <name>substrate</name>
    </ligand>
</feature>
<dbReference type="SUPFAM" id="SSF52540">
    <property type="entry name" value="P-loop containing nucleoside triphosphate hydrolases"/>
    <property type="match status" value="1"/>
</dbReference>
<comment type="function">
    <text evidence="9">Catalyzes a mechanistically unusual reaction, the ATP-dependent insertion of CO2 between the N7 and N8 nitrogen atoms of 7,8-diaminopelargonic acid (DAPA, also called 7,8-diammoniononanoate) to form a ureido ring.</text>
</comment>
<dbReference type="UniPathway" id="UPA00078">
    <property type="reaction ID" value="UER00161"/>
</dbReference>
<evidence type="ECO:0000256" key="7">
    <source>
        <dbReference type="ARBA" id="ARBA00022842"/>
    </source>
</evidence>
<evidence type="ECO:0000313" key="11">
    <source>
        <dbReference type="Proteomes" id="UP000070160"/>
    </source>
</evidence>
<evidence type="ECO:0000256" key="4">
    <source>
        <dbReference type="ARBA" id="ARBA00022741"/>
    </source>
</evidence>
<dbReference type="RefSeq" id="WP_062486118.1">
    <property type="nucleotide sequence ID" value="NZ_KQ960953.1"/>
</dbReference>
<feature type="binding site" evidence="9">
    <location>
        <begin position="13"/>
        <end position="18"/>
    </location>
    <ligand>
        <name>ATP</name>
        <dbReference type="ChEBI" id="CHEBI:30616"/>
    </ligand>
</feature>
<dbReference type="Gene3D" id="3.40.50.300">
    <property type="entry name" value="P-loop containing nucleotide triphosphate hydrolases"/>
    <property type="match status" value="1"/>
</dbReference>
<feature type="binding site" evidence="9">
    <location>
        <position position="51"/>
    </location>
    <ligand>
        <name>Mg(2+)</name>
        <dbReference type="ChEBI" id="CHEBI:18420"/>
    </ligand>
</feature>
<evidence type="ECO:0000256" key="3">
    <source>
        <dbReference type="ARBA" id="ARBA00022723"/>
    </source>
</evidence>
<dbReference type="Pfam" id="PF13500">
    <property type="entry name" value="AAA_26"/>
    <property type="match status" value="1"/>
</dbReference>
<keyword evidence="1 9" id="KW-0963">Cytoplasm</keyword>
<feature type="binding site" evidence="9">
    <location>
        <begin position="112"/>
        <end position="115"/>
    </location>
    <ligand>
        <name>ATP</name>
        <dbReference type="ChEBI" id="CHEBI:30616"/>
    </ligand>
</feature>
<proteinExistence type="inferred from homology"/>
<dbReference type="EMBL" id="LSDT01000046">
    <property type="protein sequence ID" value="KXB90472.1"/>
    <property type="molecule type" value="Genomic_DNA"/>
</dbReference>
<feature type="binding site" evidence="9">
    <location>
        <position position="17"/>
    </location>
    <ligand>
        <name>Mg(2+)</name>
        <dbReference type="ChEBI" id="CHEBI:18420"/>
    </ligand>
</feature>
<evidence type="ECO:0000256" key="1">
    <source>
        <dbReference type="ARBA" id="ARBA00022490"/>
    </source>
</evidence>
<feature type="binding site" evidence="9">
    <location>
        <position position="51"/>
    </location>
    <ligand>
        <name>ATP</name>
        <dbReference type="ChEBI" id="CHEBI:30616"/>
    </ligand>
</feature>
<comment type="subunit">
    <text evidence="9">Homodimer.</text>
</comment>
<feature type="active site" evidence="9">
    <location>
        <position position="38"/>
    </location>
</feature>
<comment type="pathway">
    <text evidence="9">Cofactor biosynthesis; biotin biosynthesis; biotin from 7,8-diaminononanoate: step 1/2.</text>
</comment>
<name>A0A134CE32_9FIRM</name>
<evidence type="ECO:0000256" key="9">
    <source>
        <dbReference type="HAMAP-Rule" id="MF_00336"/>
    </source>
</evidence>
<comment type="catalytic activity">
    <reaction evidence="8">
        <text>(7R,8S)-8-amino-7-(carboxyamino)nonanoate + ATP = (4R,5S)-dethiobiotin + ADP + phosphate + H(+)</text>
        <dbReference type="Rhea" id="RHEA:63684"/>
        <dbReference type="ChEBI" id="CHEBI:15378"/>
        <dbReference type="ChEBI" id="CHEBI:30616"/>
        <dbReference type="ChEBI" id="CHEBI:43474"/>
        <dbReference type="ChEBI" id="CHEBI:149470"/>
        <dbReference type="ChEBI" id="CHEBI:149473"/>
        <dbReference type="ChEBI" id="CHEBI:456216"/>
    </reaction>
</comment>
<keyword evidence="6 9" id="KW-0067">ATP-binding</keyword>
<dbReference type="HAMAP" id="MF_00336">
    <property type="entry name" value="BioD"/>
    <property type="match status" value="1"/>
</dbReference>
<dbReference type="EC" id="6.3.3.3" evidence="9"/>
<evidence type="ECO:0000313" key="10">
    <source>
        <dbReference type="EMBL" id="KXB90472.1"/>
    </source>
</evidence>
<dbReference type="PANTHER" id="PTHR43210:SF2">
    <property type="entry name" value="ATP-DEPENDENT DETHIOBIOTIN SYNTHETASE BIOD 2"/>
    <property type="match status" value="1"/>
</dbReference>
<dbReference type="PANTHER" id="PTHR43210">
    <property type="entry name" value="DETHIOBIOTIN SYNTHETASE"/>
    <property type="match status" value="1"/>
</dbReference>
<dbReference type="Proteomes" id="UP000070160">
    <property type="component" value="Unassembled WGS sequence"/>
</dbReference>
<comment type="cofactor">
    <cofactor evidence="9">
        <name>Mg(2+)</name>
        <dbReference type="ChEBI" id="CHEBI:18420"/>
    </cofactor>
</comment>
<dbReference type="CDD" id="cd03109">
    <property type="entry name" value="DTBS"/>
    <property type="match status" value="1"/>
</dbReference>
<accession>A0A134CE32</accession>
<comment type="caution">
    <text evidence="9">Lacks conserved residue(s) required for the propagation of feature annotation.</text>
</comment>
<sequence length="224" mass="24867">MSNRLFITGTGTDVGKTYITALLIKTLRQANYNVGYYKAAISGATSLYESDAGYVNRIAQINEPESMLVPYLFQHAVSPHLASKLENRPIEKEIILTGWRQVLSTYPYVTVEGSGGIICPIRHDSTQSYYLADIIRWLHIPSIIVGPIGLGSINAFVLTAHYMKSYNLPVKGFIANYYHDTLMENDNIALIQELTQLPLIAKVPENAQLLDADITKLAALYEGV</sequence>
<keyword evidence="2 9" id="KW-0436">Ligase</keyword>
<evidence type="ECO:0000256" key="2">
    <source>
        <dbReference type="ARBA" id="ARBA00022598"/>
    </source>
</evidence>
<dbReference type="GO" id="GO:0000287">
    <property type="term" value="F:magnesium ion binding"/>
    <property type="evidence" value="ECO:0007669"/>
    <property type="project" value="UniProtKB-UniRule"/>
</dbReference>
<feature type="binding site" evidence="9">
    <location>
        <position position="112"/>
    </location>
    <ligand>
        <name>Mg(2+)</name>
        <dbReference type="ChEBI" id="CHEBI:18420"/>
    </ligand>
</feature>
<dbReference type="GO" id="GO:0005524">
    <property type="term" value="F:ATP binding"/>
    <property type="evidence" value="ECO:0007669"/>
    <property type="project" value="UniProtKB-UniRule"/>
</dbReference>
<evidence type="ECO:0000256" key="8">
    <source>
        <dbReference type="ARBA" id="ARBA00047386"/>
    </source>
</evidence>
<keyword evidence="7 9" id="KW-0460">Magnesium</keyword>
<dbReference type="InterPro" id="IPR027417">
    <property type="entry name" value="P-loop_NTPase"/>
</dbReference>